<dbReference type="PANTHER" id="PTHR33048">
    <property type="entry name" value="PTH11-LIKE INTEGRAL MEMBRANE PROTEIN (AFU_ORTHOLOGUE AFUA_5G11245)"/>
    <property type="match status" value="1"/>
</dbReference>
<feature type="compositionally biased region" description="Basic and acidic residues" evidence="6">
    <location>
        <begin position="405"/>
        <end position="419"/>
    </location>
</feature>
<dbReference type="EMBL" id="MU865920">
    <property type="protein sequence ID" value="KAK4453388.1"/>
    <property type="molecule type" value="Genomic_DNA"/>
</dbReference>
<evidence type="ECO:0000256" key="5">
    <source>
        <dbReference type="ARBA" id="ARBA00038359"/>
    </source>
</evidence>
<evidence type="ECO:0000256" key="4">
    <source>
        <dbReference type="ARBA" id="ARBA00023136"/>
    </source>
</evidence>
<evidence type="ECO:0000313" key="9">
    <source>
        <dbReference type="EMBL" id="KAK4453388.1"/>
    </source>
</evidence>
<feature type="transmembrane region" description="Helical" evidence="7">
    <location>
        <begin position="158"/>
        <end position="180"/>
    </location>
</feature>
<feature type="transmembrane region" description="Helical" evidence="7">
    <location>
        <begin position="266"/>
        <end position="290"/>
    </location>
</feature>
<keyword evidence="10" id="KW-1185">Reference proteome</keyword>
<evidence type="ECO:0000256" key="3">
    <source>
        <dbReference type="ARBA" id="ARBA00022989"/>
    </source>
</evidence>
<dbReference type="Proteomes" id="UP001321760">
    <property type="component" value="Unassembled WGS sequence"/>
</dbReference>
<feature type="domain" description="Rhodopsin" evidence="8">
    <location>
        <begin position="53"/>
        <end position="295"/>
    </location>
</feature>
<accession>A0AAV9H1N8</accession>
<evidence type="ECO:0000313" key="10">
    <source>
        <dbReference type="Proteomes" id="UP001321760"/>
    </source>
</evidence>
<feature type="transmembrane region" description="Helical" evidence="7">
    <location>
        <begin position="232"/>
        <end position="254"/>
    </location>
</feature>
<dbReference type="Pfam" id="PF20684">
    <property type="entry name" value="Fung_rhodopsin"/>
    <property type="match status" value="1"/>
</dbReference>
<keyword evidence="3 7" id="KW-1133">Transmembrane helix</keyword>
<sequence length="437" mass="48130">MANKTRKPMLLADAFVIFPDEKVYGPYPYNGLQVLGFVIAVFFPALSLTTCGLRVYSRRLAKGFGMDDWLIFLAMTLALVQAVFTAFVLRSGYWGIHDASVPPNTPSNLGALWVFLNGLVYNPLLALVKVSALLFLLRLGGTKTRVRRACQAMILFNLLQLLVFLPIAVVQCLPIAAQWVTFPGGLRPKCIRRDIYSLSLAVVNIVTDVLTLLIPFFIFLDLKLNRRVRNALLVVFLLGGLVTIISGVRLYYIIRVYYLTVEDRRYSLGYVTSLVEINLAIITASVPALWPLARRWMPGAFETLGIHRPYMHPDIEVEYASCGGRMLRAKVMWNQSRGAPAAGVAMGAGSRDGAALAGGRESPMHIMMRGRDMSSIKSGSSGSGRSGEKRGGWQDDEGPWMTYHDLVRETGGDGVRDQGSDGMSSIEPYQHRGAACG</sequence>
<reference evidence="9" key="2">
    <citation type="submission" date="2023-05" db="EMBL/GenBank/DDBJ databases">
        <authorList>
            <consortium name="Lawrence Berkeley National Laboratory"/>
            <person name="Steindorff A."/>
            <person name="Hensen N."/>
            <person name="Bonometti L."/>
            <person name="Westerberg I."/>
            <person name="Brannstrom I.O."/>
            <person name="Guillou S."/>
            <person name="Cros-Aarteil S."/>
            <person name="Calhoun S."/>
            <person name="Haridas S."/>
            <person name="Kuo A."/>
            <person name="Mondo S."/>
            <person name="Pangilinan J."/>
            <person name="Riley R."/>
            <person name="Labutti K."/>
            <person name="Andreopoulos B."/>
            <person name="Lipzen A."/>
            <person name="Chen C."/>
            <person name="Yanf M."/>
            <person name="Daum C."/>
            <person name="Ng V."/>
            <person name="Clum A."/>
            <person name="Ohm R."/>
            <person name="Martin F."/>
            <person name="Silar P."/>
            <person name="Natvig D."/>
            <person name="Lalanne C."/>
            <person name="Gautier V."/>
            <person name="Ament-Velasquez S.L."/>
            <person name="Kruys A."/>
            <person name="Hutchinson M.I."/>
            <person name="Powell A.J."/>
            <person name="Barry K."/>
            <person name="Miller A.N."/>
            <person name="Grigoriev I.V."/>
            <person name="Debuchy R."/>
            <person name="Gladieux P."/>
            <person name="Thoren M.H."/>
            <person name="Johannesson H."/>
        </authorList>
    </citation>
    <scope>NUCLEOTIDE SEQUENCE</scope>
    <source>
        <strain evidence="9">PSN243</strain>
    </source>
</reference>
<keyword evidence="4 7" id="KW-0472">Membrane</keyword>
<dbReference type="AlphaFoldDB" id="A0AAV9H1N8"/>
<comment type="similarity">
    <text evidence="5">Belongs to the SAT4 family.</text>
</comment>
<dbReference type="InterPro" id="IPR052337">
    <property type="entry name" value="SAT4-like"/>
</dbReference>
<name>A0AAV9H1N8_9PEZI</name>
<feature type="transmembrane region" description="Helical" evidence="7">
    <location>
        <begin position="34"/>
        <end position="57"/>
    </location>
</feature>
<evidence type="ECO:0000259" key="8">
    <source>
        <dbReference type="Pfam" id="PF20684"/>
    </source>
</evidence>
<feature type="region of interest" description="Disordered" evidence="6">
    <location>
        <begin position="370"/>
        <end position="437"/>
    </location>
</feature>
<dbReference type="GO" id="GO:0016020">
    <property type="term" value="C:membrane"/>
    <property type="evidence" value="ECO:0007669"/>
    <property type="project" value="UniProtKB-SubCell"/>
</dbReference>
<comment type="subcellular location">
    <subcellularLocation>
        <location evidence="1">Membrane</location>
        <topology evidence="1">Multi-pass membrane protein</topology>
    </subcellularLocation>
</comment>
<evidence type="ECO:0000256" key="6">
    <source>
        <dbReference type="SAM" id="MobiDB-lite"/>
    </source>
</evidence>
<gene>
    <name evidence="9" type="ORF">QBC34DRAFT_395473</name>
</gene>
<evidence type="ECO:0000256" key="1">
    <source>
        <dbReference type="ARBA" id="ARBA00004141"/>
    </source>
</evidence>
<feature type="transmembrane region" description="Helical" evidence="7">
    <location>
        <begin position="69"/>
        <end position="89"/>
    </location>
</feature>
<keyword evidence="2 7" id="KW-0812">Transmembrane</keyword>
<comment type="caution">
    <text evidence="9">The sequence shown here is derived from an EMBL/GenBank/DDBJ whole genome shotgun (WGS) entry which is preliminary data.</text>
</comment>
<protein>
    <recommendedName>
        <fullName evidence="8">Rhodopsin domain-containing protein</fullName>
    </recommendedName>
</protein>
<organism evidence="9 10">
    <name type="scientific">Podospora aff. communis PSN243</name>
    <dbReference type="NCBI Taxonomy" id="3040156"/>
    <lineage>
        <taxon>Eukaryota</taxon>
        <taxon>Fungi</taxon>
        <taxon>Dikarya</taxon>
        <taxon>Ascomycota</taxon>
        <taxon>Pezizomycotina</taxon>
        <taxon>Sordariomycetes</taxon>
        <taxon>Sordariomycetidae</taxon>
        <taxon>Sordariales</taxon>
        <taxon>Podosporaceae</taxon>
        <taxon>Podospora</taxon>
    </lineage>
</organism>
<feature type="transmembrane region" description="Helical" evidence="7">
    <location>
        <begin position="109"/>
        <end position="137"/>
    </location>
</feature>
<proteinExistence type="inferred from homology"/>
<evidence type="ECO:0000256" key="2">
    <source>
        <dbReference type="ARBA" id="ARBA00022692"/>
    </source>
</evidence>
<dbReference type="PANTHER" id="PTHR33048:SF47">
    <property type="entry name" value="INTEGRAL MEMBRANE PROTEIN-RELATED"/>
    <property type="match status" value="1"/>
</dbReference>
<evidence type="ECO:0000256" key="7">
    <source>
        <dbReference type="SAM" id="Phobius"/>
    </source>
</evidence>
<feature type="transmembrane region" description="Helical" evidence="7">
    <location>
        <begin position="200"/>
        <end position="220"/>
    </location>
</feature>
<reference evidence="9" key="1">
    <citation type="journal article" date="2023" name="Mol. Phylogenet. Evol.">
        <title>Genome-scale phylogeny and comparative genomics of the fungal order Sordariales.</title>
        <authorList>
            <person name="Hensen N."/>
            <person name="Bonometti L."/>
            <person name="Westerberg I."/>
            <person name="Brannstrom I.O."/>
            <person name="Guillou S."/>
            <person name="Cros-Aarteil S."/>
            <person name="Calhoun S."/>
            <person name="Haridas S."/>
            <person name="Kuo A."/>
            <person name="Mondo S."/>
            <person name="Pangilinan J."/>
            <person name="Riley R."/>
            <person name="LaButti K."/>
            <person name="Andreopoulos B."/>
            <person name="Lipzen A."/>
            <person name="Chen C."/>
            <person name="Yan M."/>
            <person name="Daum C."/>
            <person name="Ng V."/>
            <person name="Clum A."/>
            <person name="Steindorff A."/>
            <person name="Ohm R.A."/>
            <person name="Martin F."/>
            <person name="Silar P."/>
            <person name="Natvig D.O."/>
            <person name="Lalanne C."/>
            <person name="Gautier V."/>
            <person name="Ament-Velasquez S.L."/>
            <person name="Kruys A."/>
            <person name="Hutchinson M.I."/>
            <person name="Powell A.J."/>
            <person name="Barry K."/>
            <person name="Miller A.N."/>
            <person name="Grigoriev I.V."/>
            <person name="Debuchy R."/>
            <person name="Gladieux P."/>
            <person name="Hiltunen Thoren M."/>
            <person name="Johannesson H."/>
        </authorList>
    </citation>
    <scope>NUCLEOTIDE SEQUENCE</scope>
    <source>
        <strain evidence="9">PSN243</strain>
    </source>
</reference>
<dbReference type="InterPro" id="IPR049326">
    <property type="entry name" value="Rhodopsin_dom_fungi"/>
</dbReference>